<proteinExistence type="predicted"/>
<evidence type="ECO:0000313" key="2">
    <source>
        <dbReference type="Proteomes" id="UP001062846"/>
    </source>
</evidence>
<evidence type="ECO:0000313" key="1">
    <source>
        <dbReference type="EMBL" id="KAI8571577.1"/>
    </source>
</evidence>
<accession>A0ACC0Q2U8</accession>
<organism evidence="1 2">
    <name type="scientific">Rhododendron molle</name>
    <name type="common">Chinese azalea</name>
    <name type="synonym">Azalea mollis</name>
    <dbReference type="NCBI Taxonomy" id="49168"/>
    <lineage>
        <taxon>Eukaryota</taxon>
        <taxon>Viridiplantae</taxon>
        <taxon>Streptophyta</taxon>
        <taxon>Embryophyta</taxon>
        <taxon>Tracheophyta</taxon>
        <taxon>Spermatophyta</taxon>
        <taxon>Magnoliopsida</taxon>
        <taxon>eudicotyledons</taxon>
        <taxon>Gunneridae</taxon>
        <taxon>Pentapetalae</taxon>
        <taxon>asterids</taxon>
        <taxon>Ericales</taxon>
        <taxon>Ericaceae</taxon>
        <taxon>Ericoideae</taxon>
        <taxon>Rhodoreae</taxon>
        <taxon>Rhododendron</taxon>
    </lineage>
</organism>
<comment type="caution">
    <text evidence="1">The sequence shown here is derived from an EMBL/GenBank/DDBJ whole genome shotgun (WGS) entry which is preliminary data.</text>
</comment>
<keyword evidence="2" id="KW-1185">Reference proteome</keyword>
<dbReference type="Proteomes" id="UP001062846">
    <property type="component" value="Chromosome 1"/>
</dbReference>
<gene>
    <name evidence="1" type="ORF">RHMOL_Rhmol01G0130900</name>
</gene>
<dbReference type="EMBL" id="CM046388">
    <property type="protein sequence ID" value="KAI8571577.1"/>
    <property type="molecule type" value="Genomic_DNA"/>
</dbReference>
<name>A0ACC0Q2U8_RHOML</name>
<protein>
    <submittedName>
        <fullName evidence="1">Uncharacterized protein</fullName>
    </submittedName>
</protein>
<reference evidence="1" key="1">
    <citation type="submission" date="2022-02" db="EMBL/GenBank/DDBJ databases">
        <title>Plant Genome Project.</title>
        <authorList>
            <person name="Zhang R.-G."/>
        </authorList>
    </citation>
    <scope>NUCLEOTIDE SEQUENCE</scope>
    <source>
        <strain evidence="1">AT1</strain>
    </source>
</reference>
<sequence>MRFGFEVDENIRNALVSKHSSFQESRCFYIVSVDGRKEDFSYLKCLENFIKGKYPDRAEAFIGKYFKKHRSQNRERSSGPVVESSGGPNSGQNASPEEEGSGDKQ</sequence>